<reference evidence="2 3" key="1">
    <citation type="submission" date="2018-10" db="EMBL/GenBank/DDBJ databases">
        <title>Butyricimonas faecalis sp. nov., isolated from human faeces and emended description of the genus Butyricimonas.</title>
        <authorList>
            <person name="Le Roy T."/>
            <person name="Van der Smissen P."/>
            <person name="Paquot A."/>
            <person name="Delzenne N."/>
            <person name="Muccioli G."/>
            <person name="Collet J.-F."/>
            <person name="Cani P.D."/>
        </authorList>
    </citation>
    <scope>NUCLEOTIDE SEQUENCE [LARGE SCALE GENOMIC DNA]</scope>
    <source>
        <strain evidence="2 3">H184</strain>
    </source>
</reference>
<dbReference type="OrthoDB" id="1095029at2"/>
<protein>
    <recommendedName>
        <fullName evidence="4">DUF4251 domain-containing protein</fullName>
    </recommendedName>
</protein>
<gene>
    <name evidence="2" type="ORF">D8S85_00295</name>
</gene>
<dbReference type="KEGG" id="buy:D8S85_00295"/>
<feature type="chain" id="PRO_5018559652" description="DUF4251 domain-containing protein" evidence="1">
    <location>
        <begin position="23"/>
        <end position="152"/>
    </location>
</feature>
<keyword evidence="1" id="KW-0732">Signal</keyword>
<dbReference type="Gene3D" id="2.40.128.350">
    <property type="match status" value="1"/>
</dbReference>
<sequence length="152" mass="16770">MKFVGLLLFLCLAVGGSMKAMSANNTNKKDHAAAVAGTYNGEAFVEIMQQKMKLKLELQRTHRDSVIVVVKDFVLPTGQKFNYRSTGVSVKPEVKDGKTVYKLNISFTYMYNGMPMKVTATGTIKDGELDSLVKATIMDAMETKVTYKAKKA</sequence>
<dbReference type="Proteomes" id="UP000270673">
    <property type="component" value="Chromosome"/>
</dbReference>
<dbReference type="RefSeq" id="WP_106624314.1">
    <property type="nucleotide sequence ID" value="NZ_CP032819.1"/>
</dbReference>
<evidence type="ECO:0000256" key="1">
    <source>
        <dbReference type="SAM" id="SignalP"/>
    </source>
</evidence>
<dbReference type="AlphaFoldDB" id="A0A3Q9IKV4"/>
<accession>A0A3Q9IKV4</accession>
<evidence type="ECO:0008006" key="4">
    <source>
        <dbReference type="Google" id="ProtNLM"/>
    </source>
</evidence>
<dbReference type="EMBL" id="CP032819">
    <property type="protein sequence ID" value="AZS28140.1"/>
    <property type="molecule type" value="Genomic_DNA"/>
</dbReference>
<name>A0A3Q9IKV4_9BACT</name>
<proteinExistence type="predicted"/>
<keyword evidence="3" id="KW-1185">Reference proteome</keyword>
<evidence type="ECO:0000313" key="3">
    <source>
        <dbReference type="Proteomes" id="UP000270673"/>
    </source>
</evidence>
<evidence type="ECO:0000313" key="2">
    <source>
        <dbReference type="EMBL" id="AZS28140.1"/>
    </source>
</evidence>
<feature type="signal peptide" evidence="1">
    <location>
        <begin position="1"/>
        <end position="22"/>
    </location>
</feature>
<organism evidence="2 3">
    <name type="scientific">Butyricimonas faecalis</name>
    <dbReference type="NCBI Taxonomy" id="2093856"/>
    <lineage>
        <taxon>Bacteria</taxon>
        <taxon>Pseudomonadati</taxon>
        <taxon>Bacteroidota</taxon>
        <taxon>Bacteroidia</taxon>
        <taxon>Bacteroidales</taxon>
        <taxon>Odoribacteraceae</taxon>
        <taxon>Butyricimonas</taxon>
    </lineage>
</organism>